<dbReference type="GO" id="GO:0008289">
    <property type="term" value="F:lipid binding"/>
    <property type="evidence" value="ECO:0007669"/>
    <property type="project" value="InterPro"/>
</dbReference>
<dbReference type="Gene3D" id="3.30.70.3490">
    <property type="match status" value="1"/>
</dbReference>
<dbReference type="Proteomes" id="UP000075243">
    <property type="component" value="Chromosome 11"/>
</dbReference>
<dbReference type="EMBL" id="CM003613">
    <property type="protein sequence ID" value="KYP57518.1"/>
    <property type="molecule type" value="Genomic_DNA"/>
</dbReference>
<reference evidence="2 3" key="1">
    <citation type="journal article" date="2012" name="Nat. Biotechnol.">
        <title>Draft genome sequence of pigeonpea (Cajanus cajan), an orphan legume crop of resource-poor farmers.</title>
        <authorList>
            <person name="Varshney R.K."/>
            <person name="Chen W."/>
            <person name="Li Y."/>
            <person name="Bharti A.K."/>
            <person name="Saxena R.K."/>
            <person name="Schlueter J.A."/>
            <person name="Donoghue M.T."/>
            <person name="Azam S."/>
            <person name="Fan G."/>
            <person name="Whaley A.M."/>
            <person name="Farmer A.D."/>
            <person name="Sheridan J."/>
            <person name="Iwata A."/>
            <person name="Tuteja R."/>
            <person name="Penmetsa R.V."/>
            <person name="Wu W."/>
            <person name="Upadhyaya H.D."/>
            <person name="Yang S.P."/>
            <person name="Shah T."/>
            <person name="Saxena K.B."/>
            <person name="Michael T."/>
            <person name="McCombie W.R."/>
            <person name="Yang B."/>
            <person name="Zhang G."/>
            <person name="Yang H."/>
            <person name="Wang J."/>
            <person name="Spillane C."/>
            <person name="Cook D.R."/>
            <person name="May G.D."/>
            <person name="Xu X."/>
            <person name="Jackson S.A."/>
        </authorList>
    </citation>
    <scope>NUCLEOTIDE SEQUENCE [LARGE SCALE GENOMIC DNA]</scope>
    <source>
        <strain evidence="3">cv. Asha</strain>
    </source>
</reference>
<dbReference type="AlphaFoldDB" id="A0A151SRX9"/>
<keyword evidence="3" id="KW-1185">Reference proteome</keyword>
<sequence length="110" mass="12741">MAGIYSEFGVEGEADKTKVFSSIKYMMSVWPTETALVWGELSQAILSKDWEKARDAKKSVEERQRELQRERVSKGQSWVPKHFIVSYTKEKGWDCSPIQKWVQNAPIVIM</sequence>
<evidence type="ECO:0000313" key="3">
    <source>
        <dbReference type="Proteomes" id="UP000075243"/>
    </source>
</evidence>
<protein>
    <submittedName>
        <fullName evidence="2">Uncharacterized protein</fullName>
    </submittedName>
</protein>
<comment type="similarity">
    <text evidence="1">Belongs to the OSBP family.</text>
</comment>
<dbReference type="InterPro" id="IPR037239">
    <property type="entry name" value="OSBP_sf"/>
</dbReference>
<evidence type="ECO:0000313" key="2">
    <source>
        <dbReference type="EMBL" id="KYP57518.1"/>
    </source>
</evidence>
<accession>A0A151SRX9</accession>
<dbReference type="Gramene" id="C.cajan_03702.t">
    <property type="protein sequence ID" value="C.cajan_03702.t"/>
    <property type="gene ID" value="C.cajan_03702"/>
</dbReference>
<dbReference type="InterPro" id="IPR000648">
    <property type="entry name" value="Oxysterol-bd"/>
</dbReference>
<proteinExistence type="inferred from homology"/>
<dbReference type="SUPFAM" id="SSF144000">
    <property type="entry name" value="Oxysterol-binding protein-like"/>
    <property type="match status" value="1"/>
</dbReference>
<dbReference type="Pfam" id="PF01237">
    <property type="entry name" value="Oxysterol_BP"/>
    <property type="match status" value="1"/>
</dbReference>
<organism evidence="2 3">
    <name type="scientific">Cajanus cajan</name>
    <name type="common">Pigeon pea</name>
    <name type="synonym">Cajanus indicus</name>
    <dbReference type="NCBI Taxonomy" id="3821"/>
    <lineage>
        <taxon>Eukaryota</taxon>
        <taxon>Viridiplantae</taxon>
        <taxon>Streptophyta</taxon>
        <taxon>Embryophyta</taxon>
        <taxon>Tracheophyta</taxon>
        <taxon>Spermatophyta</taxon>
        <taxon>Magnoliopsida</taxon>
        <taxon>eudicotyledons</taxon>
        <taxon>Gunneridae</taxon>
        <taxon>Pentapetalae</taxon>
        <taxon>rosids</taxon>
        <taxon>fabids</taxon>
        <taxon>Fabales</taxon>
        <taxon>Fabaceae</taxon>
        <taxon>Papilionoideae</taxon>
        <taxon>50 kb inversion clade</taxon>
        <taxon>NPAAA clade</taxon>
        <taxon>indigoferoid/millettioid clade</taxon>
        <taxon>Phaseoleae</taxon>
        <taxon>Cajanus</taxon>
    </lineage>
</organism>
<gene>
    <name evidence="2" type="ORF">KK1_003783</name>
</gene>
<name>A0A151SRX9_CAJCA</name>
<dbReference type="OMA" id="WVQNAPI"/>
<dbReference type="FunFam" id="3.30.70.3490:FF:000007">
    <property type="entry name" value="Oxysterol-binding protein-related protein 4B"/>
    <property type="match status" value="1"/>
</dbReference>
<dbReference type="STRING" id="3821.A0A151SRX9"/>
<evidence type="ECO:0000256" key="1">
    <source>
        <dbReference type="ARBA" id="ARBA00008842"/>
    </source>
</evidence>